<dbReference type="InterPro" id="IPR020058">
    <property type="entry name" value="Glu/Gln-tRNA-synth_Ib_cat-dom"/>
</dbReference>
<dbReference type="GO" id="GO:0005829">
    <property type="term" value="C:cytosol"/>
    <property type="evidence" value="ECO:0007669"/>
    <property type="project" value="TreeGrafter"/>
</dbReference>
<comment type="similarity">
    <text evidence="7">Belongs to the class-I aminoacyl-tRNA synthetase family. GluQ subfamily.</text>
</comment>
<protein>
    <recommendedName>
        <fullName evidence="7">Glutamyl-Q tRNA(Asp) synthetase</fullName>
        <shortName evidence="7">Glu-Q-RSs</shortName>
        <ecNumber evidence="7">6.1.1.-</ecNumber>
    </recommendedName>
</protein>
<feature type="binding site" evidence="7">
    <location>
        <position position="232"/>
    </location>
    <ligand>
        <name>ATP</name>
        <dbReference type="ChEBI" id="CHEBI:30616"/>
    </ligand>
</feature>
<gene>
    <name evidence="7" type="primary">gluQ</name>
    <name evidence="10" type="ORF">SAMN04488070_2247</name>
</gene>
<organism evidence="10 11">
    <name type="scientific">Pseudidiomarina maritima</name>
    <dbReference type="NCBI Taxonomy" id="519453"/>
    <lineage>
        <taxon>Bacteria</taxon>
        <taxon>Pseudomonadati</taxon>
        <taxon>Pseudomonadota</taxon>
        <taxon>Gammaproteobacteria</taxon>
        <taxon>Alteromonadales</taxon>
        <taxon>Idiomarinaceae</taxon>
        <taxon>Pseudidiomarina</taxon>
    </lineage>
</organism>
<reference evidence="11" key="1">
    <citation type="submission" date="2016-10" db="EMBL/GenBank/DDBJ databases">
        <authorList>
            <person name="Varghese N."/>
            <person name="Submissions S."/>
        </authorList>
    </citation>
    <scope>NUCLEOTIDE SEQUENCE [LARGE SCALE GENOMIC DNA]</scope>
    <source>
        <strain evidence="11">CGMCC 1.7285</strain>
    </source>
</reference>
<feature type="short sequence motif" description="'KMSKS' region" evidence="7">
    <location>
        <begin position="229"/>
        <end position="233"/>
    </location>
</feature>
<dbReference type="RefSeq" id="WP_092858591.1">
    <property type="nucleotide sequence ID" value="NZ_FOYU01000004.1"/>
</dbReference>
<evidence type="ECO:0000256" key="6">
    <source>
        <dbReference type="ARBA" id="ARBA00023146"/>
    </source>
</evidence>
<comment type="function">
    <text evidence="7">Catalyzes the tRNA-independent activation of glutamate in presence of ATP and the subsequent transfer of glutamate onto a tRNA(Asp). Glutamate is transferred on the 2-amino-5-(4,5-dihydroxy-2-cyclopenten-1-yl) moiety of the queuosine in the wobble position of the QUC anticodon.</text>
</comment>
<keyword evidence="1 7" id="KW-0436">Ligase</keyword>
<keyword evidence="3 7" id="KW-0547">Nucleotide-binding</keyword>
<dbReference type="FunFam" id="3.40.50.620:FF:000093">
    <property type="entry name" value="Glutamyl-Q tRNA(Asp) synthetase"/>
    <property type="match status" value="1"/>
</dbReference>
<evidence type="ECO:0000256" key="8">
    <source>
        <dbReference type="RuleBase" id="RU363037"/>
    </source>
</evidence>
<dbReference type="AlphaFoldDB" id="A0A1I6HY96"/>
<dbReference type="GO" id="GO:0004818">
    <property type="term" value="F:glutamate-tRNA ligase activity"/>
    <property type="evidence" value="ECO:0007669"/>
    <property type="project" value="TreeGrafter"/>
</dbReference>
<dbReference type="InterPro" id="IPR014729">
    <property type="entry name" value="Rossmann-like_a/b/a_fold"/>
</dbReference>
<dbReference type="NCBIfam" id="TIGR03838">
    <property type="entry name" value="queuosine_YadB"/>
    <property type="match status" value="1"/>
</dbReference>
<dbReference type="InterPro" id="IPR022380">
    <property type="entry name" value="Glu-Q_tRNA(Asp)_Synthase"/>
</dbReference>
<evidence type="ECO:0000256" key="7">
    <source>
        <dbReference type="HAMAP-Rule" id="MF_01428"/>
    </source>
</evidence>
<evidence type="ECO:0000256" key="1">
    <source>
        <dbReference type="ARBA" id="ARBA00022598"/>
    </source>
</evidence>
<keyword evidence="4 7" id="KW-0862">Zinc</keyword>
<keyword evidence="6 7" id="KW-0030">Aminoacyl-tRNA synthetase</keyword>
<evidence type="ECO:0000259" key="9">
    <source>
        <dbReference type="Pfam" id="PF00749"/>
    </source>
</evidence>
<keyword evidence="8" id="KW-0648">Protein biosynthesis</keyword>
<name>A0A1I6HY96_9GAMM</name>
<proteinExistence type="inferred from homology"/>
<dbReference type="EMBL" id="FOYU01000004">
    <property type="protein sequence ID" value="SFR59421.1"/>
    <property type="molecule type" value="Genomic_DNA"/>
</dbReference>
<dbReference type="EC" id="6.1.1.-" evidence="7"/>
<dbReference type="PANTHER" id="PTHR43311:SF1">
    <property type="entry name" value="GLUTAMYL-Q TRNA(ASP) SYNTHETASE"/>
    <property type="match status" value="1"/>
</dbReference>
<dbReference type="SUPFAM" id="SSF52374">
    <property type="entry name" value="Nucleotidylyl transferase"/>
    <property type="match status" value="1"/>
</dbReference>
<evidence type="ECO:0000256" key="5">
    <source>
        <dbReference type="ARBA" id="ARBA00022840"/>
    </source>
</evidence>
<dbReference type="InterPro" id="IPR049940">
    <property type="entry name" value="GluQ/Sye"/>
</dbReference>
<dbReference type="GO" id="GO:0006424">
    <property type="term" value="P:glutamyl-tRNA aminoacylation"/>
    <property type="evidence" value="ECO:0007669"/>
    <property type="project" value="InterPro"/>
</dbReference>
<dbReference type="Pfam" id="PF00749">
    <property type="entry name" value="tRNA-synt_1c"/>
    <property type="match status" value="1"/>
</dbReference>
<dbReference type="Proteomes" id="UP000199424">
    <property type="component" value="Unassembled WGS sequence"/>
</dbReference>
<feature type="binding site" evidence="7">
    <location>
        <position position="116"/>
    </location>
    <ligand>
        <name>Zn(2+)</name>
        <dbReference type="ChEBI" id="CHEBI:29105"/>
    </ligand>
</feature>
<feature type="binding site" evidence="7">
    <location>
        <position position="102"/>
    </location>
    <ligand>
        <name>Zn(2+)</name>
        <dbReference type="ChEBI" id="CHEBI:29105"/>
    </ligand>
</feature>
<comment type="cofactor">
    <cofactor evidence="7">
        <name>Zn(2+)</name>
        <dbReference type="ChEBI" id="CHEBI:29105"/>
    </cofactor>
    <text evidence="7">Binds 1 zinc ion per subunit.</text>
</comment>
<feature type="short sequence motif" description="'HIGH' region" evidence="7">
    <location>
        <begin position="13"/>
        <end position="23"/>
    </location>
</feature>
<dbReference type="GO" id="GO:0008270">
    <property type="term" value="F:zinc ion binding"/>
    <property type="evidence" value="ECO:0007669"/>
    <property type="project" value="UniProtKB-UniRule"/>
</dbReference>
<keyword evidence="11" id="KW-1185">Reference proteome</keyword>
<dbReference type="PRINTS" id="PR00987">
    <property type="entry name" value="TRNASYNTHGLU"/>
</dbReference>
<feature type="binding site" evidence="7">
    <location>
        <position position="120"/>
    </location>
    <ligand>
        <name>Zn(2+)</name>
        <dbReference type="ChEBI" id="CHEBI:29105"/>
    </ligand>
</feature>
<dbReference type="NCBIfam" id="NF004314">
    <property type="entry name" value="PRK05710.1-3"/>
    <property type="match status" value="1"/>
</dbReference>
<dbReference type="InterPro" id="IPR000924">
    <property type="entry name" value="Glu/Gln-tRNA-synth"/>
</dbReference>
<dbReference type="Gene3D" id="3.40.50.620">
    <property type="entry name" value="HUPs"/>
    <property type="match status" value="1"/>
</dbReference>
<sequence>MAASFSYCGRFAPTPSGPLHFGSLIAALASYLDARANSGTWLVRIEDVDTPRAVAGADQVILEQLKHHELHWDGEIWYQSARTEVYQQALEQLQHLQLTYRCTCTRKQIKAFGPYYTGTCRHKHIRSPNSAVRFRNDDPILSFNDGWQGHVDIEPNFAGEDFVLFRRDGLFTYQLAVVVDDIEQGVTDIVRGEDLLTATSWQLNLWRYFTDRTPHFKHVPLALDEQGRKLSKQNHAPALSNTDAKEQLQAAMRFLGLTPNSRLNIPQMLTDAVAQWQARSFPEARQQDTI</sequence>
<accession>A0A1I6HY96</accession>
<feature type="binding site" evidence="7">
    <location>
        <position position="46"/>
    </location>
    <ligand>
        <name>L-glutamate</name>
        <dbReference type="ChEBI" id="CHEBI:29985"/>
    </ligand>
</feature>
<evidence type="ECO:0000256" key="2">
    <source>
        <dbReference type="ARBA" id="ARBA00022723"/>
    </source>
</evidence>
<evidence type="ECO:0000313" key="10">
    <source>
        <dbReference type="EMBL" id="SFR59421.1"/>
    </source>
</evidence>
<dbReference type="HAMAP" id="MF_01428">
    <property type="entry name" value="Glu_Q_tRNA_synth"/>
    <property type="match status" value="1"/>
</dbReference>
<dbReference type="GO" id="GO:0006400">
    <property type="term" value="P:tRNA modification"/>
    <property type="evidence" value="ECO:0007669"/>
    <property type="project" value="InterPro"/>
</dbReference>
<feature type="binding site" evidence="7">
    <location>
        <position position="191"/>
    </location>
    <ligand>
        <name>L-glutamate</name>
        <dbReference type="ChEBI" id="CHEBI:29985"/>
    </ligand>
</feature>
<evidence type="ECO:0000256" key="3">
    <source>
        <dbReference type="ARBA" id="ARBA00022741"/>
    </source>
</evidence>
<dbReference type="PANTHER" id="PTHR43311">
    <property type="entry name" value="GLUTAMATE--TRNA LIGASE"/>
    <property type="match status" value="1"/>
</dbReference>
<evidence type="ECO:0000256" key="4">
    <source>
        <dbReference type="ARBA" id="ARBA00022833"/>
    </source>
</evidence>
<feature type="binding site" evidence="7">
    <location>
        <position position="173"/>
    </location>
    <ligand>
        <name>L-glutamate</name>
        <dbReference type="ChEBI" id="CHEBI:29985"/>
    </ligand>
</feature>
<feature type="domain" description="Glutamyl/glutaminyl-tRNA synthetase class Ib catalytic" evidence="9">
    <location>
        <begin position="10"/>
        <end position="252"/>
    </location>
</feature>
<keyword evidence="2 7" id="KW-0479">Metal-binding</keyword>
<feature type="binding site" evidence="7">
    <location>
        <begin position="10"/>
        <end position="14"/>
    </location>
    <ligand>
        <name>L-glutamate</name>
        <dbReference type="ChEBI" id="CHEBI:29985"/>
    </ligand>
</feature>
<feature type="binding site" evidence="7">
    <location>
        <position position="104"/>
    </location>
    <ligand>
        <name>Zn(2+)</name>
        <dbReference type="ChEBI" id="CHEBI:29105"/>
    </ligand>
</feature>
<keyword evidence="5 7" id="KW-0067">ATP-binding</keyword>
<evidence type="ECO:0000313" key="11">
    <source>
        <dbReference type="Proteomes" id="UP000199424"/>
    </source>
</evidence>
<dbReference type="GO" id="GO:0005524">
    <property type="term" value="F:ATP binding"/>
    <property type="evidence" value="ECO:0007669"/>
    <property type="project" value="UniProtKB-KW"/>
</dbReference>